<accession>A0A928W126</accession>
<dbReference type="EMBL" id="JADEXN010000279">
    <property type="protein sequence ID" value="MBE9042001.1"/>
    <property type="molecule type" value="Genomic_DNA"/>
</dbReference>
<gene>
    <name evidence="1" type="ORF">IQ235_14560</name>
</gene>
<proteinExistence type="predicted"/>
<evidence type="ECO:0000313" key="2">
    <source>
        <dbReference type="Proteomes" id="UP000621799"/>
    </source>
</evidence>
<reference evidence="1" key="1">
    <citation type="submission" date="2020-10" db="EMBL/GenBank/DDBJ databases">
        <authorList>
            <person name="Castelo-Branco R."/>
            <person name="Eusebio N."/>
            <person name="Adriana R."/>
            <person name="Vieira A."/>
            <person name="Brugerolle De Fraissinette N."/>
            <person name="Rezende De Castro R."/>
            <person name="Schneider M.P."/>
            <person name="Vasconcelos V."/>
            <person name="Leao P.N."/>
        </authorList>
    </citation>
    <scope>NUCLEOTIDE SEQUENCE</scope>
    <source>
        <strain evidence="1">LEGE 11467</strain>
    </source>
</reference>
<comment type="caution">
    <text evidence="1">The sequence shown here is derived from an EMBL/GenBank/DDBJ whole genome shotgun (WGS) entry which is preliminary data.</text>
</comment>
<sequence>MESKIVWQYGSSHPDSGNYLDEIRQWWADLDDREISWQQRILPPSGDVGELDWEPQRFDEVFAIQAPEIRGIALYWSKSDADEQRNITAGKLDLDLLHSALYIYPKSQPQVVLRVKPQQVTYRTLELHEPNIAYFANGDRSQLIFRDELREIEVRVDLTSEAIDRLKNQIP</sequence>
<organism evidence="1 2">
    <name type="scientific">Zarconia navalis LEGE 11467</name>
    <dbReference type="NCBI Taxonomy" id="1828826"/>
    <lineage>
        <taxon>Bacteria</taxon>
        <taxon>Bacillati</taxon>
        <taxon>Cyanobacteriota</taxon>
        <taxon>Cyanophyceae</taxon>
        <taxon>Oscillatoriophycideae</taxon>
        <taxon>Oscillatoriales</taxon>
        <taxon>Oscillatoriales incertae sedis</taxon>
        <taxon>Zarconia</taxon>
        <taxon>Zarconia navalis</taxon>
    </lineage>
</organism>
<dbReference type="Proteomes" id="UP000621799">
    <property type="component" value="Unassembled WGS sequence"/>
</dbReference>
<evidence type="ECO:0000313" key="1">
    <source>
        <dbReference type="EMBL" id="MBE9042001.1"/>
    </source>
</evidence>
<name>A0A928W126_9CYAN</name>
<keyword evidence="2" id="KW-1185">Reference proteome</keyword>
<dbReference type="AlphaFoldDB" id="A0A928W126"/>
<protein>
    <submittedName>
        <fullName evidence="1">Uncharacterized protein</fullName>
    </submittedName>
</protein>
<dbReference type="RefSeq" id="WP_264322184.1">
    <property type="nucleotide sequence ID" value="NZ_JADEXN010000279.1"/>
</dbReference>